<proteinExistence type="predicted"/>
<evidence type="ECO:0000313" key="1">
    <source>
        <dbReference type="EMBL" id="PWL18844.1"/>
    </source>
</evidence>
<organism evidence="1 2">
    <name type="scientific">Falsochrobactrum shanghaiense</name>
    <dbReference type="NCBI Taxonomy" id="2201899"/>
    <lineage>
        <taxon>Bacteria</taxon>
        <taxon>Pseudomonadati</taxon>
        <taxon>Pseudomonadota</taxon>
        <taxon>Alphaproteobacteria</taxon>
        <taxon>Hyphomicrobiales</taxon>
        <taxon>Brucellaceae</taxon>
        <taxon>Falsochrobactrum</taxon>
    </lineage>
</organism>
<dbReference type="AlphaFoldDB" id="A0A316JBL6"/>
<keyword evidence="2" id="KW-1185">Reference proteome</keyword>
<gene>
    <name evidence="1" type="ORF">DKP76_07220</name>
</gene>
<protein>
    <submittedName>
        <fullName evidence="1">Uncharacterized protein</fullName>
    </submittedName>
</protein>
<dbReference type="Proteomes" id="UP000245865">
    <property type="component" value="Unassembled WGS sequence"/>
</dbReference>
<accession>A0A316JBL6</accession>
<sequence length="65" mass="7323">MGGCAWLMATYEYEPNYDAYINDMYSLQEAMIDVATYDDWFPDLTRPIAAVQQGGGERMAACLQS</sequence>
<evidence type="ECO:0000313" key="2">
    <source>
        <dbReference type="Proteomes" id="UP000245865"/>
    </source>
</evidence>
<dbReference type="EMBL" id="QGDB01000002">
    <property type="protein sequence ID" value="PWL18844.1"/>
    <property type="molecule type" value="Genomic_DNA"/>
</dbReference>
<name>A0A316JBL6_9HYPH</name>
<comment type="caution">
    <text evidence="1">The sequence shown here is derived from an EMBL/GenBank/DDBJ whole genome shotgun (WGS) entry which is preliminary data.</text>
</comment>
<reference evidence="1 2" key="1">
    <citation type="submission" date="2018-05" db="EMBL/GenBank/DDBJ databases">
        <title>Comparative genomic sequence analysis between strain HN4 and CCM 8460T (Falsochrobactrum ovis) will provide more evidence to prove that HN4 is a new species of Falsochrobactrum.</title>
        <authorList>
            <person name="Lyu W."/>
            <person name="Sun L."/>
            <person name="Yao L."/>
        </authorList>
    </citation>
    <scope>NUCLEOTIDE SEQUENCE [LARGE SCALE GENOMIC DNA]</scope>
    <source>
        <strain evidence="1 2">HN4</strain>
    </source>
</reference>